<reference evidence="3 4" key="1">
    <citation type="submission" date="2019-02" db="EMBL/GenBank/DDBJ databases">
        <title>Deep-cultivation of Planctomycetes and their phenomic and genomic characterization uncovers novel biology.</title>
        <authorList>
            <person name="Wiegand S."/>
            <person name="Jogler M."/>
            <person name="Boedeker C."/>
            <person name="Pinto D."/>
            <person name="Vollmers J."/>
            <person name="Rivas-Marin E."/>
            <person name="Kohn T."/>
            <person name="Peeters S.H."/>
            <person name="Heuer A."/>
            <person name="Rast P."/>
            <person name="Oberbeckmann S."/>
            <person name="Bunk B."/>
            <person name="Jeske O."/>
            <person name="Meyerdierks A."/>
            <person name="Storesund J.E."/>
            <person name="Kallscheuer N."/>
            <person name="Luecker S."/>
            <person name="Lage O.M."/>
            <person name="Pohl T."/>
            <person name="Merkel B.J."/>
            <person name="Hornburger P."/>
            <person name="Mueller R.-W."/>
            <person name="Bruemmer F."/>
            <person name="Labrenz M."/>
            <person name="Spormann A.M."/>
            <person name="Op den Camp H."/>
            <person name="Overmann J."/>
            <person name="Amann R."/>
            <person name="Jetten M.S.M."/>
            <person name="Mascher T."/>
            <person name="Medema M.H."/>
            <person name="Devos D.P."/>
            <person name="Kaster A.-K."/>
            <person name="Ovreas L."/>
            <person name="Rohde M."/>
            <person name="Galperin M.Y."/>
            <person name="Jogler C."/>
        </authorList>
    </citation>
    <scope>NUCLEOTIDE SEQUENCE [LARGE SCALE GENOMIC DNA]</scope>
    <source>
        <strain evidence="3 4">K22_7</strain>
    </source>
</reference>
<feature type="transmembrane region" description="Helical" evidence="2">
    <location>
        <begin position="94"/>
        <end position="111"/>
    </location>
</feature>
<gene>
    <name evidence="3" type="ORF">K227x_59150</name>
</gene>
<feature type="compositionally biased region" description="Polar residues" evidence="1">
    <location>
        <begin position="12"/>
        <end position="25"/>
    </location>
</feature>
<keyword evidence="2" id="KW-1133">Transmembrane helix</keyword>
<dbReference type="Proteomes" id="UP000318538">
    <property type="component" value="Chromosome"/>
</dbReference>
<sequence>MFEQMGSFDQAFPTTGENASKATRQVTRSRTWREVLVFWGANLFVMPIVGTIYATIIAEGLRRLMPIFQLRLYKLPIPGAGLARHYDGFDRLDLAIVMSLLLFAVVTWLWVRVFSELLGFGTIVSQRQSNPVVFYLLSFIALVILAGDALIFYVGLASQSSSGWTETPPYVAPVATLIYSCGLAMLGWWHSDYHNSNRV</sequence>
<name>A0A517NK28_9BACT</name>
<feature type="transmembrane region" description="Helical" evidence="2">
    <location>
        <begin position="170"/>
        <end position="189"/>
    </location>
</feature>
<dbReference type="KEGG" id="rlc:K227x_59150"/>
<dbReference type="AlphaFoldDB" id="A0A517NK28"/>
<feature type="region of interest" description="Disordered" evidence="1">
    <location>
        <begin position="1"/>
        <end position="25"/>
    </location>
</feature>
<protein>
    <submittedName>
        <fullName evidence="3">Uncharacterized protein</fullName>
    </submittedName>
</protein>
<evidence type="ECO:0000313" key="4">
    <source>
        <dbReference type="Proteomes" id="UP000318538"/>
    </source>
</evidence>
<keyword evidence="2" id="KW-0472">Membrane</keyword>
<feature type="transmembrane region" description="Helical" evidence="2">
    <location>
        <begin position="35"/>
        <end position="58"/>
    </location>
</feature>
<dbReference type="EMBL" id="CP036525">
    <property type="protein sequence ID" value="QDT07488.1"/>
    <property type="molecule type" value="Genomic_DNA"/>
</dbReference>
<evidence type="ECO:0000313" key="3">
    <source>
        <dbReference type="EMBL" id="QDT07488.1"/>
    </source>
</evidence>
<keyword evidence="2" id="KW-0812">Transmembrane</keyword>
<keyword evidence="4" id="KW-1185">Reference proteome</keyword>
<evidence type="ECO:0000256" key="2">
    <source>
        <dbReference type="SAM" id="Phobius"/>
    </source>
</evidence>
<accession>A0A517NK28</accession>
<dbReference type="OrthoDB" id="282488at2"/>
<feature type="transmembrane region" description="Helical" evidence="2">
    <location>
        <begin position="132"/>
        <end position="158"/>
    </location>
</feature>
<organism evidence="3 4">
    <name type="scientific">Rubripirellula lacrimiformis</name>
    <dbReference type="NCBI Taxonomy" id="1930273"/>
    <lineage>
        <taxon>Bacteria</taxon>
        <taxon>Pseudomonadati</taxon>
        <taxon>Planctomycetota</taxon>
        <taxon>Planctomycetia</taxon>
        <taxon>Pirellulales</taxon>
        <taxon>Pirellulaceae</taxon>
        <taxon>Rubripirellula</taxon>
    </lineage>
</organism>
<proteinExistence type="predicted"/>
<evidence type="ECO:0000256" key="1">
    <source>
        <dbReference type="SAM" id="MobiDB-lite"/>
    </source>
</evidence>
<dbReference type="RefSeq" id="WP_145175508.1">
    <property type="nucleotide sequence ID" value="NZ_CP036525.1"/>
</dbReference>